<reference evidence="2" key="1">
    <citation type="submission" date="2021-10" db="EMBL/GenBank/DDBJ databases">
        <title>Melipona bicolor Genome sequencing and assembly.</title>
        <authorList>
            <person name="Araujo N.S."/>
            <person name="Arias M.C."/>
        </authorList>
    </citation>
    <scope>NUCLEOTIDE SEQUENCE</scope>
    <source>
        <strain evidence="2">USP_2M_L1-L4_2017</strain>
        <tissue evidence="2">Whole body</tissue>
    </source>
</reference>
<evidence type="ECO:0000256" key="1">
    <source>
        <dbReference type="SAM" id="MobiDB-lite"/>
    </source>
</evidence>
<name>A0AA40FD02_9HYME</name>
<feature type="region of interest" description="Disordered" evidence="1">
    <location>
        <begin position="53"/>
        <end position="90"/>
    </location>
</feature>
<dbReference type="Proteomes" id="UP001177670">
    <property type="component" value="Unassembled WGS sequence"/>
</dbReference>
<feature type="region of interest" description="Disordered" evidence="1">
    <location>
        <begin position="1"/>
        <end position="23"/>
    </location>
</feature>
<evidence type="ECO:0000313" key="3">
    <source>
        <dbReference type="Proteomes" id="UP001177670"/>
    </source>
</evidence>
<feature type="compositionally biased region" description="Basic and acidic residues" evidence="1">
    <location>
        <begin position="72"/>
        <end position="82"/>
    </location>
</feature>
<proteinExistence type="predicted"/>
<evidence type="ECO:0000313" key="2">
    <source>
        <dbReference type="EMBL" id="KAK1116705.1"/>
    </source>
</evidence>
<sequence length="104" mass="11729">MGEHIDGKIERGKKEKGKENRERVMEASSGIEIIRNDVLFMPVDIIVEYRSKEKNEQDYPREGKTVGGARKNVTEKGKEGRTETGAPFTSNETVASGKRFVWEG</sequence>
<dbReference type="AlphaFoldDB" id="A0AA40FD02"/>
<accession>A0AA40FD02</accession>
<keyword evidence="3" id="KW-1185">Reference proteome</keyword>
<feature type="compositionally biased region" description="Basic and acidic residues" evidence="1">
    <location>
        <begin position="53"/>
        <end position="64"/>
    </location>
</feature>
<comment type="caution">
    <text evidence="2">The sequence shown here is derived from an EMBL/GenBank/DDBJ whole genome shotgun (WGS) entry which is preliminary data.</text>
</comment>
<dbReference type="EMBL" id="JAHYIQ010000064">
    <property type="protein sequence ID" value="KAK1116705.1"/>
    <property type="molecule type" value="Genomic_DNA"/>
</dbReference>
<gene>
    <name evidence="2" type="ORF">K0M31_018168</name>
</gene>
<organism evidence="2 3">
    <name type="scientific">Melipona bicolor</name>
    <dbReference type="NCBI Taxonomy" id="60889"/>
    <lineage>
        <taxon>Eukaryota</taxon>
        <taxon>Metazoa</taxon>
        <taxon>Ecdysozoa</taxon>
        <taxon>Arthropoda</taxon>
        <taxon>Hexapoda</taxon>
        <taxon>Insecta</taxon>
        <taxon>Pterygota</taxon>
        <taxon>Neoptera</taxon>
        <taxon>Endopterygota</taxon>
        <taxon>Hymenoptera</taxon>
        <taxon>Apocrita</taxon>
        <taxon>Aculeata</taxon>
        <taxon>Apoidea</taxon>
        <taxon>Anthophila</taxon>
        <taxon>Apidae</taxon>
        <taxon>Melipona</taxon>
    </lineage>
</organism>
<protein>
    <submittedName>
        <fullName evidence="2">Uncharacterized protein</fullName>
    </submittedName>
</protein>